<keyword evidence="5" id="KW-1185">Reference proteome</keyword>
<dbReference type="GO" id="GO:0006508">
    <property type="term" value="P:proteolysis"/>
    <property type="evidence" value="ECO:0007669"/>
    <property type="project" value="InterPro"/>
</dbReference>
<dbReference type="InterPro" id="IPR042089">
    <property type="entry name" value="Peptidase_M13_dom_2"/>
</dbReference>
<dbReference type="OrthoDB" id="7701039at2759"/>
<feature type="compositionally biased region" description="Low complexity" evidence="2">
    <location>
        <begin position="48"/>
        <end position="60"/>
    </location>
</feature>
<dbReference type="InterPro" id="IPR000718">
    <property type="entry name" value="Peptidase_M13"/>
</dbReference>
<evidence type="ECO:0000313" key="5">
    <source>
        <dbReference type="Proteomes" id="UP000821853"/>
    </source>
</evidence>
<dbReference type="VEuPathDB" id="VectorBase:HLOH_063428"/>
<dbReference type="PROSITE" id="PS51885">
    <property type="entry name" value="NEPRILYSIN"/>
    <property type="match status" value="1"/>
</dbReference>
<dbReference type="InterPro" id="IPR024079">
    <property type="entry name" value="MetalloPept_cat_dom_sf"/>
</dbReference>
<dbReference type="Proteomes" id="UP000821853">
    <property type="component" value="Unassembled WGS sequence"/>
</dbReference>
<comment type="similarity">
    <text evidence="1">Belongs to the peptidase M13 family.</text>
</comment>
<dbReference type="EMBL" id="JABSTR010000008">
    <property type="protein sequence ID" value="KAH9376414.1"/>
    <property type="molecule type" value="Genomic_DNA"/>
</dbReference>
<sequence length="346" mass="39291">MRATADARVRYLQKLNSWNGDHKEDASKEPTKEDRGPYPMRANPMLLGVSSTTTSTGGVRTSRRRSPSLMPRLQSDEPKPRPAKHGSGDAMSGLHAMQCADESCESESSYLKHLFSSGRDPCVDFYDFVCSSWKTQNSLPPSRRRWSVQDMLVQKIEGAVYWFLEVERGRMGKNCKQRSLKTTYAQPDSLVDEPELSLVRHRYFDVAYDLSKYRQLVTDALNFVNERNDSTPLAAEIVDLEQQLAEVYGFTLPATIPVPGKGMDASSGWIPESAQFEVLPLDELQATDSVSLCRRETLPLFRQFETHKQRRQEKCGWTNEARFTRCILRDICKLGMTTAVRLGSYI</sequence>
<gene>
    <name evidence="4" type="ORF">HPB48_020573</name>
</gene>
<dbReference type="Gene3D" id="1.10.1380.10">
    <property type="entry name" value="Neutral endopeptidase , domain2"/>
    <property type="match status" value="1"/>
</dbReference>
<dbReference type="InterPro" id="IPR008753">
    <property type="entry name" value="Peptidase_M13_N"/>
</dbReference>
<dbReference type="Gene3D" id="3.40.390.10">
    <property type="entry name" value="Collagenase (Catalytic Domain)"/>
    <property type="match status" value="1"/>
</dbReference>
<evidence type="ECO:0000256" key="2">
    <source>
        <dbReference type="SAM" id="MobiDB-lite"/>
    </source>
</evidence>
<accession>A0A9J6GD77</accession>
<dbReference type="GO" id="GO:0004222">
    <property type="term" value="F:metalloendopeptidase activity"/>
    <property type="evidence" value="ECO:0007669"/>
    <property type="project" value="InterPro"/>
</dbReference>
<evidence type="ECO:0000313" key="4">
    <source>
        <dbReference type="EMBL" id="KAH9376414.1"/>
    </source>
</evidence>
<name>A0A9J6GD77_HAELO</name>
<protein>
    <recommendedName>
        <fullName evidence="3">Peptidase M13 N-terminal domain-containing protein</fullName>
    </recommendedName>
</protein>
<evidence type="ECO:0000256" key="1">
    <source>
        <dbReference type="ARBA" id="ARBA00007357"/>
    </source>
</evidence>
<reference evidence="4 5" key="1">
    <citation type="journal article" date="2020" name="Cell">
        <title>Large-Scale Comparative Analyses of Tick Genomes Elucidate Their Genetic Diversity and Vector Capacities.</title>
        <authorList>
            <consortium name="Tick Genome and Microbiome Consortium (TIGMIC)"/>
            <person name="Jia N."/>
            <person name="Wang J."/>
            <person name="Shi W."/>
            <person name="Du L."/>
            <person name="Sun Y."/>
            <person name="Zhan W."/>
            <person name="Jiang J.F."/>
            <person name="Wang Q."/>
            <person name="Zhang B."/>
            <person name="Ji P."/>
            <person name="Bell-Sakyi L."/>
            <person name="Cui X.M."/>
            <person name="Yuan T.T."/>
            <person name="Jiang B.G."/>
            <person name="Yang W.F."/>
            <person name="Lam T.T."/>
            <person name="Chang Q.C."/>
            <person name="Ding S.J."/>
            <person name="Wang X.J."/>
            <person name="Zhu J.G."/>
            <person name="Ruan X.D."/>
            <person name="Zhao L."/>
            <person name="Wei J.T."/>
            <person name="Ye R.Z."/>
            <person name="Que T.C."/>
            <person name="Du C.H."/>
            <person name="Zhou Y.H."/>
            <person name="Cheng J.X."/>
            <person name="Dai P.F."/>
            <person name="Guo W.B."/>
            <person name="Han X.H."/>
            <person name="Huang E.J."/>
            <person name="Li L.F."/>
            <person name="Wei W."/>
            <person name="Gao Y.C."/>
            <person name="Liu J.Z."/>
            <person name="Shao H.Z."/>
            <person name="Wang X."/>
            <person name="Wang C.C."/>
            <person name="Yang T.C."/>
            <person name="Huo Q.B."/>
            <person name="Li W."/>
            <person name="Chen H.Y."/>
            <person name="Chen S.E."/>
            <person name="Zhou L.G."/>
            <person name="Ni X.B."/>
            <person name="Tian J.H."/>
            <person name="Sheng Y."/>
            <person name="Liu T."/>
            <person name="Pan Y.S."/>
            <person name="Xia L.Y."/>
            <person name="Li J."/>
            <person name="Zhao F."/>
            <person name="Cao W.C."/>
        </authorList>
    </citation>
    <scope>NUCLEOTIDE SEQUENCE [LARGE SCALE GENOMIC DNA]</scope>
    <source>
        <strain evidence="4">HaeL-2018</strain>
    </source>
</reference>
<feature type="region of interest" description="Disordered" evidence="2">
    <location>
        <begin position="13"/>
        <end position="91"/>
    </location>
</feature>
<dbReference type="Pfam" id="PF05649">
    <property type="entry name" value="Peptidase_M13_N"/>
    <property type="match status" value="1"/>
</dbReference>
<evidence type="ECO:0000259" key="3">
    <source>
        <dbReference type="Pfam" id="PF05649"/>
    </source>
</evidence>
<proteinExistence type="inferred from homology"/>
<dbReference type="AlphaFoldDB" id="A0A9J6GD77"/>
<comment type="caution">
    <text evidence="4">The sequence shown here is derived from an EMBL/GenBank/DDBJ whole genome shotgun (WGS) entry which is preliminary data.</text>
</comment>
<feature type="domain" description="Peptidase M13 N-terminal" evidence="3">
    <location>
        <begin position="121"/>
        <end position="184"/>
    </location>
</feature>
<dbReference type="SUPFAM" id="SSF55486">
    <property type="entry name" value="Metalloproteases ('zincins'), catalytic domain"/>
    <property type="match status" value="1"/>
</dbReference>
<feature type="compositionally biased region" description="Basic and acidic residues" evidence="2">
    <location>
        <begin position="20"/>
        <end position="36"/>
    </location>
</feature>
<organism evidence="4 5">
    <name type="scientific">Haemaphysalis longicornis</name>
    <name type="common">Bush tick</name>
    <dbReference type="NCBI Taxonomy" id="44386"/>
    <lineage>
        <taxon>Eukaryota</taxon>
        <taxon>Metazoa</taxon>
        <taxon>Ecdysozoa</taxon>
        <taxon>Arthropoda</taxon>
        <taxon>Chelicerata</taxon>
        <taxon>Arachnida</taxon>
        <taxon>Acari</taxon>
        <taxon>Parasitiformes</taxon>
        <taxon>Ixodida</taxon>
        <taxon>Ixodoidea</taxon>
        <taxon>Ixodidae</taxon>
        <taxon>Haemaphysalinae</taxon>
        <taxon>Haemaphysalis</taxon>
    </lineage>
</organism>